<protein>
    <submittedName>
        <fullName evidence="2">Uncharacterized protein</fullName>
    </submittedName>
</protein>
<sequence length="239" mass="26003">MDKINPEINKFVIGDTSKFISQESKFMIKPLAIFVIVIALLVGSVYFGFGQINSIKTKLTESKKNQKLLATKVSILQNVTKVIPIDLTSIDFALPEKGIAIYGMSQVKSQAGALGLIISNLRTGSVIQEKDGVSKATISFDVEGNEQAIYDYLGLFSKLLPLMKVDKVSISKLDGVVKASTTISVFSGELPKRIPSITSPVTDLTNDELLTLKEISTFSPPQFVIPAPFSDIAKEDPFN</sequence>
<evidence type="ECO:0000256" key="1">
    <source>
        <dbReference type="SAM" id="Phobius"/>
    </source>
</evidence>
<keyword evidence="1" id="KW-1133">Transmembrane helix</keyword>
<gene>
    <name evidence="2" type="ORF">UR21_C0022G0007</name>
</gene>
<proteinExistence type="predicted"/>
<evidence type="ECO:0000313" key="3">
    <source>
        <dbReference type="Proteomes" id="UP000034803"/>
    </source>
</evidence>
<keyword evidence="1" id="KW-0812">Transmembrane</keyword>
<evidence type="ECO:0000313" key="2">
    <source>
        <dbReference type="EMBL" id="KKP30859.1"/>
    </source>
</evidence>
<dbReference type="AlphaFoldDB" id="A0A0F9YGY1"/>
<accession>A0A0F9YGY1</accession>
<comment type="caution">
    <text evidence="2">The sequence shown here is derived from an EMBL/GenBank/DDBJ whole genome shotgun (WGS) entry which is preliminary data.</text>
</comment>
<name>A0A0F9YGY1_9BACT</name>
<keyword evidence="1" id="KW-0472">Membrane</keyword>
<dbReference type="Proteomes" id="UP000034803">
    <property type="component" value="Unassembled WGS sequence"/>
</dbReference>
<dbReference type="EMBL" id="LBOI01000022">
    <property type="protein sequence ID" value="KKP30859.1"/>
    <property type="molecule type" value="Genomic_DNA"/>
</dbReference>
<reference evidence="2 3" key="1">
    <citation type="journal article" date="2015" name="Nature">
        <title>rRNA introns, odd ribosomes, and small enigmatic genomes across a large radiation of phyla.</title>
        <authorList>
            <person name="Brown C.T."/>
            <person name="Hug L.A."/>
            <person name="Thomas B.C."/>
            <person name="Sharon I."/>
            <person name="Castelle C.J."/>
            <person name="Singh A."/>
            <person name="Wilkins M.J."/>
            <person name="Williams K.H."/>
            <person name="Banfield J.F."/>
        </authorList>
    </citation>
    <scope>NUCLEOTIDE SEQUENCE [LARGE SCALE GENOMIC DNA]</scope>
</reference>
<feature type="transmembrane region" description="Helical" evidence="1">
    <location>
        <begin position="31"/>
        <end position="49"/>
    </location>
</feature>
<organism evidence="2 3">
    <name type="scientific">Candidatus Woesebacteria bacterium GW2011_GWC2_31_9</name>
    <dbReference type="NCBI Taxonomy" id="1618586"/>
    <lineage>
        <taxon>Bacteria</taxon>
        <taxon>Candidatus Woeseibacteriota</taxon>
    </lineage>
</organism>